<feature type="compositionally biased region" description="Pro residues" evidence="1">
    <location>
        <begin position="451"/>
        <end position="461"/>
    </location>
</feature>
<evidence type="ECO:0000256" key="1">
    <source>
        <dbReference type="SAM" id="MobiDB-lite"/>
    </source>
</evidence>
<proteinExistence type="predicted"/>
<protein>
    <submittedName>
        <fullName evidence="2">Uncharacterized protein</fullName>
    </submittedName>
</protein>
<reference evidence="2" key="2">
    <citation type="submission" date="2023-04" db="EMBL/GenBank/DDBJ databases">
        <authorList>
            <person name="Bu L."/>
            <person name="Lu L."/>
            <person name="Laidemitt M.R."/>
            <person name="Zhang S.M."/>
            <person name="Mutuku M."/>
            <person name="Mkoji G."/>
            <person name="Steinauer M."/>
            <person name="Loker E.S."/>
        </authorList>
    </citation>
    <scope>NUCLEOTIDE SEQUENCE</scope>
    <source>
        <strain evidence="2">KasaAsao</strain>
        <tissue evidence="2">Whole Snail</tissue>
    </source>
</reference>
<feature type="compositionally biased region" description="Polar residues" evidence="1">
    <location>
        <begin position="436"/>
        <end position="449"/>
    </location>
</feature>
<name>A0AAD8FK88_BIOPF</name>
<reference evidence="2" key="1">
    <citation type="journal article" date="2023" name="PLoS Negl. Trop. Dis.">
        <title>A genome sequence for Biomphalaria pfeifferi, the major vector snail for the human-infecting parasite Schistosoma mansoni.</title>
        <authorList>
            <person name="Bu L."/>
            <person name="Lu L."/>
            <person name="Laidemitt M.R."/>
            <person name="Zhang S.M."/>
            <person name="Mutuku M."/>
            <person name="Mkoji G."/>
            <person name="Steinauer M."/>
            <person name="Loker E.S."/>
        </authorList>
    </citation>
    <scope>NUCLEOTIDE SEQUENCE</scope>
    <source>
        <strain evidence="2">KasaAsao</strain>
    </source>
</reference>
<feature type="compositionally biased region" description="Polar residues" evidence="1">
    <location>
        <begin position="335"/>
        <end position="350"/>
    </location>
</feature>
<feature type="region of interest" description="Disordered" evidence="1">
    <location>
        <begin position="1"/>
        <end position="55"/>
    </location>
</feature>
<feature type="region of interest" description="Disordered" evidence="1">
    <location>
        <begin position="76"/>
        <end position="122"/>
    </location>
</feature>
<dbReference type="EMBL" id="JASAOG010000011">
    <property type="protein sequence ID" value="KAK0066199.1"/>
    <property type="molecule type" value="Genomic_DNA"/>
</dbReference>
<keyword evidence="3" id="KW-1185">Reference proteome</keyword>
<feature type="region of interest" description="Disordered" evidence="1">
    <location>
        <begin position="299"/>
        <end position="350"/>
    </location>
</feature>
<feature type="compositionally biased region" description="Polar residues" evidence="1">
    <location>
        <begin position="37"/>
        <end position="55"/>
    </location>
</feature>
<organism evidence="2 3">
    <name type="scientific">Biomphalaria pfeifferi</name>
    <name type="common">Bloodfluke planorb</name>
    <name type="synonym">Freshwater snail</name>
    <dbReference type="NCBI Taxonomy" id="112525"/>
    <lineage>
        <taxon>Eukaryota</taxon>
        <taxon>Metazoa</taxon>
        <taxon>Spiralia</taxon>
        <taxon>Lophotrochozoa</taxon>
        <taxon>Mollusca</taxon>
        <taxon>Gastropoda</taxon>
        <taxon>Heterobranchia</taxon>
        <taxon>Euthyneura</taxon>
        <taxon>Panpulmonata</taxon>
        <taxon>Hygrophila</taxon>
        <taxon>Lymnaeoidea</taxon>
        <taxon>Planorbidae</taxon>
        <taxon>Biomphalaria</taxon>
    </lineage>
</organism>
<feature type="compositionally biased region" description="Low complexity" evidence="1">
    <location>
        <begin position="299"/>
        <end position="319"/>
    </location>
</feature>
<dbReference type="AlphaFoldDB" id="A0AAD8FK88"/>
<feature type="compositionally biased region" description="Basic and acidic residues" evidence="1">
    <location>
        <begin position="1"/>
        <end position="34"/>
    </location>
</feature>
<evidence type="ECO:0000313" key="3">
    <source>
        <dbReference type="Proteomes" id="UP001233172"/>
    </source>
</evidence>
<gene>
    <name evidence="2" type="ORF">Bpfe_004320</name>
</gene>
<feature type="compositionally biased region" description="Polar residues" evidence="1">
    <location>
        <begin position="88"/>
        <end position="102"/>
    </location>
</feature>
<comment type="caution">
    <text evidence="2">The sequence shown here is derived from an EMBL/GenBank/DDBJ whole genome shotgun (WGS) entry which is preliminary data.</text>
</comment>
<feature type="region of interest" description="Disordered" evidence="1">
    <location>
        <begin position="409"/>
        <end position="462"/>
    </location>
</feature>
<dbReference type="Proteomes" id="UP001233172">
    <property type="component" value="Unassembled WGS sequence"/>
</dbReference>
<evidence type="ECO:0000313" key="2">
    <source>
        <dbReference type="EMBL" id="KAK0066199.1"/>
    </source>
</evidence>
<sequence>MKDDTLVTTTADKHDEDSTPESKSRENLESEKPADQVSPQIHTFCQYNSSPSSALTKSNTKLECLVGNDRKAQIQNEKGKRIVKAAGSSANSSRVNSALGSSKSRKIEKSNDSSAPKVAKANNKNSLKTFKKVANKIIYEKRRSKFLIRQETNKFDENHNLVCIIKYLLTELATKQGTSNDQQLDSIASTSGTIKSQKLLEEKLNSIDADTINNLIDLLLLNPDEIDTLDIENETLQLLIDFLHFRLQSRHYVDAVKDGSKVENQSGCQLRNDNVIIHIGSPATSSSSFSVYTASRHSRTSSFSSGNVSTSVQSTQESSVDPDSDVSTLVRDSAHSTANPHLPGTSQTYSAQSTWARAISDTRSHLLSNAPVNLVSLASTAVLAVTGLLDPLAPIDNSQYYTGLASILRRGPPQPEEQTQPAVPVPNRRRRLRPNHLQSVAPSVANTSQPRPQPLNPPPDSIPIAANIPSVGLPPRIPEPVLAQIRGFGIFPHPPIPPLVPPPPPPPAPPLPGQHIRPPQAHEAGQLIIRNQHLHHPPALSPLAHRRVSNVIRRHSSNSH</sequence>
<accession>A0AAD8FK88</accession>